<protein>
    <submittedName>
        <fullName evidence="1">Uncharacterized protein</fullName>
    </submittedName>
</protein>
<gene>
    <name evidence="1" type="ORF">GCM10009639_66420</name>
</gene>
<evidence type="ECO:0000313" key="2">
    <source>
        <dbReference type="Proteomes" id="UP001499863"/>
    </source>
</evidence>
<name>A0ABN1YH20_9ACTN</name>
<evidence type="ECO:0000313" key="1">
    <source>
        <dbReference type="EMBL" id="GAA1413365.1"/>
    </source>
</evidence>
<comment type="caution">
    <text evidence="1">The sequence shown here is derived from an EMBL/GenBank/DDBJ whole genome shotgun (WGS) entry which is preliminary data.</text>
</comment>
<dbReference type="Proteomes" id="UP001499863">
    <property type="component" value="Unassembled WGS sequence"/>
</dbReference>
<organism evidence="1 2">
    <name type="scientific">Kitasatospora putterlickiae</name>
    <dbReference type="NCBI Taxonomy" id="221725"/>
    <lineage>
        <taxon>Bacteria</taxon>
        <taxon>Bacillati</taxon>
        <taxon>Actinomycetota</taxon>
        <taxon>Actinomycetes</taxon>
        <taxon>Kitasatosporales</taxon>
        <taxon>Streptomycetaceae</taxon>
        <taxon>Kitasatospora</taxon>
    </lineage>
</organism>
<proteinExistence type="predicted"/>
<accession>A0ABN1YH20</accession>
<reference evidence="1 2" key="1">
    <citation type="journal article" date="2019" name="Int. J. Syst. Evol. Microbiol.">
        <title>The Global Catalogue of Microorganisms (GCM) 10K type strain sequencing project: providing services to taxonomists for standard genome sequencing and annotation.</title>
        <authorList>
            <consortium name="The Broad Institute Genomics Platform"/>
            <consortium name="The Broad Institute Genome Sequencing Center for Infectious Disease"/>
            <person name="Wu L."/>
            <person name="Ma J."/>
        </authorList>
    </citation>
    <scope>NUCLEOTIDE SEQUENCE [LARGE SCALE GENOMIC DNA]</scope>
    <source>
        <strain evidence="1 2">JCM 12393</strain>
    </source>
</reference>
<sequence>MSSTATAAGSANAPSRARTVSVTVRYIRLNTATPSAGGSPAPIARSRRTTASIPCTAAALVDTLTIRHPPAPSVR</sequence>
<keyword evidence="2" id="KW-1185">Reference proteome</keyword>
<dbReference type="EMBL" id="BAAAKJ010000456">
    <property type="protein sequence ID" value="GAA1413365.1"/>
    <property type="molecule type" value="Genomic_DNA"/>
</dbReference>